<proteinExistence type="predicted"/>
<feature type="region of interest" description="Disordered" evidence="1">
    <location>
        <begin position="304"/>
        <end position="324"/>
    </location>
</feature>
<evidence type="ECO:0000256" key="1">
    <source>
        <dbReference type="SAM" id="MobiDB-lite"/>
    </source>
</evidence>
<gene>
    <name evidence="3" type="ORF">HNP52_000463</name>
</gene>
<protein>
    <recommendedName>
        <fullName evidence="5">Peptidase C13</fullName>
    </recommendedName>
</protein>
<feature type="signal peptide" evidence="2">
    <location>
        <begin position="1"/>
        <end position="21"/>
    </location>
</feature>
<dbReference type="AlphaFoldDB" id="A0A7W7JXY1"/>
<evidence type="ECO:0000313" key="3">
    <source>
        <dbReference type="EMBL" id="MBB4837412.1"/>
    </source>
</evidence>
<evidence type="ECO:0000313" key="4">
    <source>
        <dbReference type="Proteomes" id="UP000575241"/>
    </source>
</evidence>
<comment type="caution">
    <text evidence="3">The sequence shown here is derived from an EMBL/GenBank/DDBJ whole genome shotgun (WGS) entry which is preliminary data.</text>
</comment>
<sequence>MRIAFAMLAAVAALAVTPAAAQYKAPEHKADWPGMVSGPDGIEGLDPGPELQRGRSARAMLADTRKLNVALNALQPQRKTLVDAYVVSVALDSDPVFGREAREAGKVLSRRFDAAGRTIVLGGTAGSMPSELPGGSLTSLTLALARIAEVMDKEQDVLVLYTTSHGAKVGIAYHDGDEGYGILSPRRLESLLDELGIKNRLLILSACYSGIFVSPLSSPTTALFTAASSDRTSFGCQADNDWTFFGDAMINHALRKGQPLEKASDEARMLINDWESMARVMPSNPQVTIGADVATWLAPLEARMPQTDTPPVGRPATDMLKRGG</sequence>
<keyword evidence="2" id="KW-0732">Signal</keyword>
<dbReference type="EMBL" id="JACHLN010000001">
    <property type="protein sequence ID" value="MBB4837412.1"/>
    <property type="molecule type" value="Genomic_DNA"/>
</dbReference>
<dbReference type="InterPro" id="IPR001096">
    <property type="entry name" value="Peptidase_C13"/>
</dbReference>
<dbReference type="GO" id="GO:0006508">
    <property type="term" value="P:proteolysis"/>
    <property type="evidence" value="ECO:0007669"/>
    <property type="project" value="InterPro"/>
</dbReference>
<dbReference type="GO" id="GO:0008233">
    <property type="term" value="F:peptidase activity"/>
    <property type="evidence" value="ECO:0007669"/>
    <property type="project" value="InterPro"/>
</dbReference>
<name>A0A7W7JXY1_9SPHN</name>
<reference evidence="3 4" key="1">
    <citation type="submission" date="2020-08" db="EMBL/GenBank/DDBJ databases">
        <title>Functional genomics of gut bacteria from endangered species of beetles.</title>
        <authorList>
            <person name="Carlos-Shanley C."/>
        </authorList>
    </citation>
    <scope>NUCLEOTIDE SEQUENCE [LARGE SCALE GENOMIC DNA]</scope>
    <source>
        <strain evidence="3 4">S00224</strain>
    </source>
</reference>
<feature type="chain" id="PRO_5030852732" description="Peptidase C13" evidence="2">
    <location>
        <begin position="22"/>
        <end position="324"/>
    </location>
</feature>
<dbReference type="RefSeq" id="WP_260395866.1">
    <property type="nucleotide sequence ID" value="NZ_JACHLN010000001.1"/>
</dbReference>
<dbReference type="Gene3D" id="3.40.50.1460">
    <property type="match status" value="1"/>
</dbReference>
<organism evidence="3 4">
    <name type="scientific">Sphingomonas kyeonggiensis</name>
    <dbReference type="NCBI Taxonomy" id="1268553"/>
    <lineage>
        <taxon>Bacteria</taxon>
        <taxon>Pseudomonadati</taxon>
        <taxon>Pseudomonadota</taxon>
        <taxon>Alphaproteobacteria</taxon>
        <taxon>Sphingomonadales</taxon>
        <taxon>Sphingomonadaceae</taxon>
        <taxon>Sphingomonas</taxon>
    </lineage>
</organism>
<dbReference type="Pfam" id="PF01650">
    <property type="entry name" value="Peptidase_C13"/>
    <property type="match status" value="1"/>
</dbReference>
<keyword evidence="4" id="KW-1185">Reference proteome</keyword>
<evidence type="ECO:0000256" key="2">
    <source>
        <dbReference type="SAM" id="SignalP"/>
    </source>
</evidence>
<dbReference type="Proteomes" id="UP000575241">
    <property type="component" value="Unassembled WGS sequence"/>
</dbReference>
<evidence type="ECO:0008006" key="5">
    <source>
        <dbReference type="Google" id="ProtNLM"/>
    </source>
</evidence>
<accession>A0A7W7JXY1</accession>